<accession>A0A8J6BCJ9</accession>
<name>A0A8J6BCJ9_ELECQ</name>
<evidence type="ECO:0000256" key="12">
    <source>
        <dbReference type="ARBA" id="ARBA00022989"/>
    </source>
</evidence>
<dbReference type="GO" id="GO:0090559">
    <property type="term" value="P:regulation of membrane permeability"/>
    <property type="evidence" value="ECO:0007669"/>
    <property type="project" value="TreeGrafter"/>
</dbReference>
<sequence length="229" mass="25225">SYKNRAQYYPQGLRLRGVTRKDAGEYVCEVSDTSSGSVGYMEVKTQLQVQGKEDSRRSPHGGFYALFLTSFVSLVPPSVPVARVPTSASIGSSVTLACVENDGFPRPKISWYKNNILMPENPKSNPIFQNTTYTMDPNTGDLTFNPVMQLDSGEYLCEASNANGLQRSTAVFMETYERNVGGIVAAVIIVLLILGLIAFGVWFAYSRGYIGKKTNKKVIYSQPSETRSD</sequence>
<evidence type="ECO:0000256" key="8">
    <source>
        <dbReference type="ARBA" id="ARBA00022692"/>
    </source>
</evidence>
<evidence type="ECO:0000256" key="4">
    <source>
        <dbReference type="ARBA" id="ARBA00016608"/>
    </source>
</evidence>
<evidence type="ECO:0000256" key="13">
    <source>
        <dbReference type="ARBA" id="ARBA00023136"/>
    </source>
</evidence>
<evidence type="ECO:0000256" key="1">
    <source>
        <dbReference type="ARBA" id="ARBA00004251"/>
    </source>
</evidence>
<dbReference type="OrthoDB" id="10031887at2759"/>
<comment type="subcellular location">
    <subcellularLocation>
        <location evidence="2">Cell junction</location>
        <location evidence="2">Tight junction</location>
    </subcellularLocation>
    <subcellularLocation>
        <location evidence="1">Cell membrane</location>
        <topology evidence="1">Single-pass type I membrane protein</topology>
    </subcellularLocation>
</comment>
<evidence type="ECO:0000256" key="3">
    <source>
        <dbReference type="ARBA" id="ARBA00008637"/>
    </source>
</evidence>
<evidence type="ECO:0000256" key="5">
    <source>
        <dbReference type="ARBA" id="ARBA00022427"/>
    </source>
</evidence>
<dbReference type="GO" id="GO:0090557">
    <property type="term" value="P:establishment of endothelial intestinal barrier"/>
    <property type="evidence" value="ECO:0007669"/>
    <property type="project" value="TreeGrafter"/>
</dbReference>
<evidence type="ECO:0000256" key="6">
    <source>
        <dbReference type="ARBA" id="ARBA00022475"/>
    </source>
</evidence>
<dbReference type="InterPro" id="IPR007110">
    <property type="entry name" value="Ig-like_dom"/>
</dbReference>
<keyword evidence="6" id="KW-1003">Cell membrane</keyword>
<dbReference type="SMART" id="SM00408">
    <property type="entry name" value="IGc2"/>
    <property type="match status" value="1"/>
</dbReference>
<keyword evidence="8 19" id="KW-0812">Transmembrane</keyword>
<evidence type="ECO:0000259" key="20">
    <source>
        <dbReference type="PROSITE" id="PS50835"/>
    </source>
</evidence>
<evidence type="ECO:0000256" key="10">
    <source>
        <dbReference type="ARBA" id="ARBA00022737"/>
    </source>
</evidence>
<gene>
    <name evidence="21" type="ORF">GDO78_014115</name>
</gene>
<dbReference type="Proteomes" id="UP000770717">
    <property type="component" value="Unassembled WGS sequence"/>
</dbReference>
<comment type="similarity">
    <text evidence="3">Belongs to the immunoglobulin superfamily.</text>
</comment>
<keyword evidence="12 19" id="KW-1133">Transmembrane helix</keyword>
<dbReference type="InterPro" id="IPR042456">
    <property type="entry name" value="F11R"/>
</dbReference>
<dbReference type="InterPro" id="IPR003598">
    <property type="entry name" value="Ig_sub2"/>
</dbReference>
<feature type="transmembrane region" description="Helical" evidence="19">
    <location>
        <begin position="183"/>
        <end position="205"/>
    </location>
</feature>
<evidence type="ECO:0000256" key="7">
    <source>
        <dbReference type="ARBA" id="ARBA00022553"/>
    </source>
</evidence>
<reference evidence="21" key="1">
    <citation type="thesis" date="2020" institute="ProQuest LLC" country="789 East Eisenhower Parkway, Ann Arbor, MI, USA">
        <title>Comparative Genomics and Chromosome Evolution.</title>
        <authorList>
            <person name="Mudd A.B."/>
        </authorList>
    </citation>
    <scope>NUCLEOTIDE SEQUENCE</scope>
    <source>
        <strain evidence="21">HN-11 Male</strain>
        <tissue evidence="21">Kidney and liver</tissue>
    </source>
</reference>
<keyword evidence="7" id="KW-0597">Phosphoprotein</keyword>
<dbReference type="PANTHER" id="PTHR45113">
    <property type="entry name" value="JUNCTIONAL ADHESION MOLECULE A"/>
    <property type="match status" value="1"/>
</dbReference>
<keyword evidence="9" id="KW-0732">Signal</keyword>
<feature type="domain" description="Ig-like" evidence="20">
    <location>
        <begin position="77"/>
        <end position="173"/>
    </location>
</feature>
<keyword evidence="13 19" id="KW-0472">Membrane</keyword>
<dbReference type="GO" id="GO:0005923">
    <property type="term" value="C:bicellular tight junction"/>
    <property type="evidence" value="ECO:0007669"/>
    <property type="project" value="UniProtKB-SubCell"/>
</dbReference>
<dbReference type="Gene3D" id="2.60.40.10">
    <property type="entry name" value="Immunoglobulins"/>
    <property type="match status" value="2"/>
</dbReference>
<dbReference type="GO" id="GO:0050892">
    <property type="term" value="P:intestinal absorption"/>
    <property type="evidence" value="ECO:0007669"/>
    <property type="project" value="TreeGrafter"/>
</dbReference>
<evidence type="ECO:0000256" key="16">
    <source>
        <dbReference type="ARBA" id="ARBA00023319"/>
    </source>
</evidence>
<dbReference type="PANTHER" id="PTHR45113:SF1">
    <property type="entry name" value="JUNCTIONAL ADHESION MOLECULE A"/>
    <property type="match status" value="1"/>
</dbReference>
<evidence type="ECO:0000313" key="21">
    <source>
        <dbReference type="EMBL" id="KAG9462439.1"/>
    </source>
</evidence>
<keyword evidence="10" id="KW-0677">Repeat</keyword>
<organism evidence="21 22">
    <name type="scientific">Eleutherodactylus coqui</name>
    <name type="common">Puerto Rican coqui</name>
    <dbReference type="NCBI Taxonomy" id="57060"/>
    <lineage>
        <taxon>Eukaryota</taxon>
        <taxon>Metazoa</taxon>
        <taxon>Chordata</taxon>
        <taxon>Craniata</taxon>
        <taxon>Vertebrata</taxon>
        <taxon>Euteleostomi</taxon>
        <taxon>Amphibia</taxon>
        <taxon>Batrachia</taxon>
        <taxon>Anura</taxon>
        <taxon>Neobatrachia</taxon>
        <taxon>Hyloidea</taxon>
        <taxon>Eleutherodactylidae</taxon>
        <taxon>Eleutherodactylinae</taxon>
        <taxon>Eleutherodactylus</taxon>
        <taxon>Eleutherodactylus</taxon>
    </lineage>
</organism>
<dbReference type="InterPro" id="IPR036179">
    <property type="entry name" value="Ig-like_dom_sf"/>
</dbReference>
<evidence type="ECO:0000256" key="15">
    <source>
        <dbReference type="ARBA" id="ARBA00023180"/>
    </source>
</evidence>
<comment type="caution">
    <text evidence="21">The sequence shown here is derived from an EMBL/GenBank/DDBJ whole genome shotgun (WGS) entry which is preliminary data.</text>
</comment>
<evidence type="ECO:0000256" key="9">
    <source>
        <dbReference type="ARBA" id="ARBA00022729"/>
    </source>
</evidence>
<evidence type="ECO:0000313" key="22">
    <source>
        <dbReference type="Proteomes" id="UP000770717"/>
    </source>
</evidence>
<keyword evidence="22" id="KW-1185">Reference proteome</keyword>
<dbReference type="GO" id="GO:0005886">
    <property type="term" value="C:plasma membrane"/>
    <property type="evidence" value="ECO:0007669"/>
    <property type="project" value="UniProtKB-SubCell"/>
</dbReference>
<dbReference type="GO" id="GO:0007155">
    <property type="term" value="P:cell adhesion"/>
    <property type="evidence" value="ECO:0007669"/>
    <property type="project" value="InterPro"/>
</dbReference>
<evidence type="ECO:0000256" key="2">
    <source>
        <dbReference type="ARBA" id="ARBA00004435"/>
    </source>
</evidence>
<protein>
    <recommendedName>
        <fullName evidence="4">Junctional adhesion molecule A</fullName>
    </recommendedName>
    <alternativeName>
        <fullName evidence="17">Junctional adhesion molecule 1</fullName>
    </alternativeName>
</protein>
<keyword evidence="14" id="KW-1015">Disulfide bond</keyword>
<comment type="subunit">
    <text evidence="18">Interacts with the ninth PDZ domain of MPDZ. Interacts with the first PDZ domain of PARD3. The association between PARD3 and PARD6B probably disrupts this interaction. Interacts with ITGAL (via I-domain). Interacts with CD151.</text>
</comment>
<keyword evidence="11" id="KW-0965">Cell junction</keyword>
<dbReference type="InterPro" id="IPR003599">
    <property type="entry name" value="Ig_sub"/>
</dbReference>
<evidence type="ECO:0000256" key="18">
    <source>
        <dbReference type="ARBA" id="ARBA00046718"/>
    </source>
</evidence>
<keyword evidence="15" id="KW-0325">Glycoprotein</keyword>
<dbReference type="FunFam" id="2.60.40.10:FF:000342">
    <property type="entry name" value="Junctional adhesion molecule A"/>
    <property type="match status" value="1"/>
</dbReference>
<feature type="non-terminal residue" evidence="21">
    <location>
        <position position="1"/>
    </location>
</feature>
<evidence type="ECO:0000256" key="17">
    <source>
        <dbReference type="ARBA" id="ARBA00030590"/>
    </source>
</evidence>
<evidence type="ECO:0000256" key="14">
    <source>
        <dbReference type="ARBA" id="ARBA00023157"/>
    </source>
</evidence>
<dbReference type="EMBL" id="WNTK01011308">
    <property type="protein sequence ID" value="KAG9462439.1"/>
    <property type="molecule type" value="Genomic_DNA"/>
</dbReference>
<dbReference type="PROSITE" id="PS50835">
    <property type="entry name" value="IG_LIKE"/>
    <property type="match status" value="1"/>
</dbReference>
<evidence type="ECO:0000256" key="19">
    <source>
        <dbReference type="SAM" id="Phobius"/>
    </source>
</evidence>
<dbReference type="SUPFAM" id="SSF48726">
    <property type="entry name" value="Immunoglobulin"/>
    <property type="match status" value="2"/>
</dbReference>
<evidence type="ECO:0000256" key="11">
    <source>
        <dbReference type="ARBA" id="ARBA00022949"/>
    </source>
</evidence>
<dbReference type="AlphaFoldDB" id="A0A8J6BCJ9"/>
<dbReference type="InterPro" id="IPR013783">
    <property type="entry name" value="Ig-like_fold"/>
</dbReference>
<keyword evidence="16" id="KW-0393">Immunoglobulin domain</keyword>
<dbReference type="SMART" id="SM00409">
    <property type="entry name" value="IG"/>
    <property type="match status" value="1"/>
</dbReference>
<feature type="non-terminal residue" evidence="21">
    <location>
        <position position="229"/>
    </location>
</feature>
<keyword evidence="5" id="KW-0796">Tight junction</keyword>
<proteinExistence type="inferred from homology"/>
<dbReference type="Pfam" id="PF13927">
    <property type="entry name" value="Ig_3"/>
    <property type="match status" value="1"/>
</dbReference>